<name>A0A6P1BB35_9BRAD</name>
<keyword evidence="2" id="KW-1185">Reference proteome</keyword>
<dbReference type="RefSeq" id="WP_163151580.1">
    <property type="nucleotide sequence ID" value="NZ_VKHP01000014.1"/>
</dbReference>
<comment type="caution">
    <text evidence="1">The sequence shown here is derived from an EMBL/GenBank/DDBJ whole genome shotgun (WGS) entry which is preliminary data.</text>
</comment>
<reference evidence="1 2" key="1">
    <citation type="journal article" date="2020" name="Arch. Microbiol.">
        <title>Bradyrhizobium uaiense sp. nov., a new highly efficient cowpea symbiont.</title>
        <authorList>
            <person name="Cabral Michel D."/>
            <person name="Azarias Guimaraes A."/>
            <person name="Martins da Costa E."/>
            <person name="Soares de Carvalho T."/>
            <person name="Balsanelli E."/>
            <person name="Willems A."/>
            <person name="Maltempi de Souza E."/>
            <person name="de Souza Moreira F.M."/>
        </authorList>
    </citation>
    <scope>NUCLEOTIDE SEQUENCE [LARGE SCALE GENOMIC DNA]</scope>
    <source>
        <strain evidence="1 2">UFLA 03-164</strain>
    </source>
</reference>
<organism evidence="1 2">
    <name type="scientific">Bradyrhizobium uaiense</name>
    <dbReference type="NCBI Taxonomy" id="2594946"/>
    <lineage>
        <taxon>Bacteria</taxon>
        <taxon>Pseudomonadati</taxon>
        <taxon>Pseudomonadota</taxon>
        <taxon>Alphaproteobacteria</taxon>
        <taxon>Hyphomicrobiales</taxon>
        <taxon>Nitrobacteraceae</taxon>
        <taxon>Bradyrhizobium</taxon>
    </lineage>
</organism>
<dbReference type="AlphaFoldDB" id="A0A6P1BB35"/>
<accession>A0A6P1BB35</accession>
<evidence type="ECO:0000313" key="1">
    <source>
        <dbReference type="EMBL" id="NEU95404.1"/>
    </source>
</evidence>
<proteinExistence type="predicted"/>
<dbReference type="Proteomes" id="UP000468531">
    <property type="component" value="Unassembled WGS sequence"/>
</dbReference>
<dbReference type="EMBL" id="VKHP01000014">
    <property type="protein sequence ID" value="NEU95404.1"/>
    <property type="molecule type" value="Genomic_DNA"/>
</dbReference>
<protein>
    <submittedName>
        <fullName evidence="1">Uncharacterized protein</fullName>
    </submittedName>
</protein>
<sequence length="183" mass="19890">MKRVPYFPLSERPIACVLVLVVKPALCLLLWTGALAGRAPAQSTDPRRPTVLGLGVNRANITNDVRGHYYTFMAGPGHVDVELAFKEIGEFGRPLPQHLNFDFWNADGARLSHIEVLSQGGVAHRHTDADLPTRQRINLAVSTQWGAIKVGGYYEIELKGAVEAAAPVGADVKPAQPEPLVRP</sequence>
<evidence type="ECO:0000313" key="2">
    <source>
        <dbReference type="Proteomes" id="UP000468531"/>
    </source>
</evidence>
<gene>
    <name evidence="1" type="ORF">FNJ47_06050</name>
</gene>